<dbReference type="NCBIfam" id="TIGR01694">
    <property type="entry name" value="MTAP"/>
    <property type="match status" value="1"/>
</dbReference>
<dbReference type="GO" id="GO:0017061">
    <property type="term" value="F:S-methyl-5-thioadenosine phosphorylase activity"/>
    <property type="evidence" value="ECO:0007669"/>
    <property type="project" value="UniProtKB-UniRule"/>
</dbReference>
<dbReference type="GO" id="GO:0006166">
    <property type="term" value="P:purine ribonucleoside salvage"/>
    <property type="evidence" value="ECO:0007669"/>
    <property type="project" value="UniProtKB-KW"/>
</dbReference>
<protein>
    <recommendedName>
        <fullName evidence="4">S-methyl-5'-thioadenosine phosphorylase</fullName>
        <ecNumber evidence="4">2.4.2.28</ecNumber>
    </recommendedName>
    <alternativeName>
        <fullName evidence="4">5'-methylthioadenosine phosphorylase</fullName>
        <shortName evidence="4">MTA phosphorylase</shortName>
        <shortName evidence="4">MTAP</shortName>
    </alternativeName>
</protein>
<comment type="pathway">
    <text evidence="4">Amino-acid biosynthesis; L-methionine biosynthesis via salvage pathway; S-methyl-5-thio-alpha-D-ribose 1-phosphate from S-methyl-5'-thioadenosine (phosphorylase route): step 1/1.</text>
</comment>
<comment type="subunit">
    <text evidence="4">Homohexamer. Dimer of a homotrimer.</text>
</comment>
<dbReference type="UniPathway" id="UPA00904">
    <property type="reaction ID" value="UER00873"/>
</dbReference>
<accession>A0A367ZSU7</accession>
<gene>
    <name evidence="4" type="primary">mtnP</name>
    <name evidence="6" type="ORF">OZSIB_2805</name>
</gene>
<comment type="caution">
    <text evidence="4">Lacks conserved residue(s) required for the propagation of feature annotation.</text>
</comment>
<keyword evidence="2 4" id="KW-0808">Transferase</keyword>
<comment type="similarity">
    <text evidence="4">Belongs to the PNP/MTAP phosphorylase family. MTAP subfamily.</text>
</comment>
<dbReference type="SUPFAM" id="SSF53167">
    <property type="entry name" value="Purine and uridine phosphorylases"/>
    <property type="match status" value="1"/>
</dbReference>
<feature type="site" description="Important for substrate specificity" evidence="4">
    <location>
        <position position="225"/>
    </location>
</feature>
<reference evidence="6 7" key="1">
    <citation type="submission" date="2018-05" db="EMBL/GenBank/DDBJ databases">
        <title>A metagenomic window into the 2 km-deep terrestrial subsurface aquifer revealed taxonomically and functionally diverse microbial community comprising novel uncultured bacterial lineages.</title>
        <authorList>
            <person name="Kadnikov V.V."/>
            <person name="Mardanov A.V."/>
            <person name="Beletsky A.V."/>
            <person name="Banks D."/>
            <person name="Pimenov N.V."/>
            <person name="Frank Y.A."/>
            <person name="Karnachuk O.V."/>
            <person name="Ravin N.V."/>
        </authorList>
    </citation>
    <scope>NUCLEOTIDE SEQUENCE [LARGE SCALE GENOMIC DNA]</scope>
    <source>
        <strain evidence="6">BY5</strain>
    </source>
</reference>
<dbReference type="EC" id="2.4.2.28" evidence="4"/>
<dbReference type="PANTHER" id="PTHR42679:SF2">
    <property type="entry name" value="S-METHYL-5'-THIOADENOSINE PHOSPHORYLASE"/>
    <property type="match status" value="1"/>
</dbReference>
<dbReference type="InterPro" id="IPR000845">
    <property type="entry name" value="Nucleoside_phosphorylase_d"/>
</dbReference>
<feature type="binding site" evidence="4">
    <location>
        <position position="188"/>
    </location>
    <ligand>
        <name>phosphate</name>
        <dbReference type="ChEBI" id="CHEBI:43474"/>
    </ligand>
</feature>
<feature type="site" description="Important for substrate specificity" evidence="4">
    <location>
        <position position="169"/>
    </location>
</feature>
<comment type="caution">
    <text evidence="6">The sequence shown here is derived from an EMBL/GenBank/DDBJ whole genome shotgun (WGS) entry which is preliminary data.</text>
</comment>
<keyword evidence="1 4" id="KW-0328">Glycosyltransferase</keyword>
<feature type="binding site" evidence="4">
    <location>
        <position position="16"/>
    </location>
    <ligand>
        <name>phosphate</name>
        <dbReference type="ChEBI" id="CHEBI:43474"/>
    </ligand>
</feature>
<dbReference type="CDD" id="cd09010">
    <property type="entry name" value="MTAP_SsMTAPII_like_MTIP"/>
    <property type="match status" value="1"/>
</dbReference>
<feature type="binding site" evidence="4">
    <location>
        <begin position="211"/>
        <end position="213"/>
    </location>
    <ligand>
        <name>substrate</name>
    </ligand>
</feature>
<evidence type="ECO:0000256" key="3">
    <source>
        <dbReference type="ARBA" id="ARBA00022726"/>
    </source>
</evidence>
<evidence type="ECO:0000313" key="7">
    <source>
        <dbReference type="Proteomes" id="UP000252355"/>
    </source>
</evidence>
<evidence type="ECO:0000256" key="1">
    <source>
        <dbReference type="ARBA" id="ARBA00022676"/>
    </source>
</evidence>
<dbReference type="EMBL" id="QOQW01000004">
    <property type="protein sequence ID" value="RCK80917.1"/>
    <property type="molecule type" value="Genomic_DNA"/>
</dbReference>
<comment type="catalytic activity">
    <reaction evidence="4">
        <text>S-methyl-5'-thioadenosine + phosphate = 5-(methylsulfanyl)-alpha-D-ribose 1-phosphate + adenine</text>
        <dbReference type="Rhea" id="RHEA:11852"/>
        <dbReference type="ChEBI" id="CHEBI:16708"/>
        <dbReference type="ChEBI" id="CHEBI:17509"/>
        <dbReference type="ChEBI" id="CHEBI:43474"/>
        <dbReference type="ChEBI" id="CHEBI:58533"/>
        <dbReference type="EC" id="2.4.2.28"/>
    </reaction>
</comment>
<evidence type="ECO:0000259" key="5">
    <source>
        <dbReference type="Pfam" id="PF01048"/>
    </source>
</evidence>
<dbReference type="AlphaFoldDB" id="A0A367ZSU7"/>
<dbReference type="GO" id="GO:0019509">
    <property type="term" value="P:L-methionine salvage from methylthioadenosine"/>
    <property type="evidence" value="ECO:0007669"/>
    <property type="project" value="UniProtKB-UniRule"/>
</dbReference>
<feature type="domain" description="Nucleoside phosphorylase" evidence="5">
    <location>
        <begin position="10"/>
        <end position="246"/>
    </location>
</feature>
<dbReference type="InterPro" id="IPR010044">
    <property type="entry name" value="MTAP"/>
</dbReference>
<evidence type="ECO:0000256" key="4">
    <source>
        <dbReference type="HAMAP-Rule" id="MF_01963"/>
    </source>
</evidence>
<dbReference type="NCBIfam" id="NF005876">
    <property type="entry name" value="PRK07823.1"/>
    <property type="match status" value="1"/>
</dbReference>
<evidence type="ECO:0000256" key="2">
    <source>
        <dbReference type="ARBA" id="ARBA00022679"/>
    </source>
</evidence>
<dbReference type="HAMAP" id="MF_01963">
    <property type="entry name" value="MTAP"/>
    <property type="match status" value="1"/>
</dbReference>
<feature type="binding site" evidence="4">
    <location>
        <position position="187"/>
    </location>
    <ligand>
        <name>substrate</name>
    </ligand>
</feature>
<keyword evidence="3 4" id="KW-0660">Purine salvage</keyword>
<sequence length="269" mass="29591">MHQTTHRADIGVFGGSGFYSFVTKTEEVKINTPYGPPSDSVSIGEVDGVRVAFIPRHGRGHGIPPHRINYRANLWAMHALGVTRIISPCACGSLQAHIKPGDFVVSDQFVDRTHGRPDTFFDGPSVAHIAAADPYCPELRRLACEVIREHGITVHDGGTIVVIQGPRFSSRAESQWFTKMGWHTINMTQYPEVVLAQELGICIVNIALVTDFDCGLVGNVPEVTAAEVIATFGRNAENLRRIMQPLLTRIPRQRQACRCGEKIKEAIIS</sequence>
<dbReference type="GO" id="GO:0005829">
    <property type="term" value="C:cytosol"/>
    <property type="evidence" value="ECO:0007669"/>
    <property type="project" value="TreeGrafter"/>
</dbReference>
<name>A0A367ZSU7_9BACT</name>
<dbReference type="Pfam" id="PF01048">
    <property type="entry name" value="PNP_UDP_1"/>
    <property type="match status" value="1"/>
</dbReference>
<dbReference type="Gene3D" id="3.40.50.1580">
    <property type="entry name" value="Nucleoside phosphorylase domain"/>
    <property type="match status" value="1"/>
</dbReference>
<comment type="function">
    <text evidence="4">Catalyzes the reversible phosphorylation of S-methyl-5'-thioadenosine (MTA) to adenine and 5-methylthioribose-1-phosphate. Involved in the breakdown of MTA, a major by-product of polyamine biosynthesis. Responsible for the first step in the methionine salvage pathway after MTA has been generated from S-adenosylmethionine. Has broad substrate specificity with 6-aminopurine nucleosides as preferred substrates.</text>
</comment>
<dbReference type="FunFam" id="3.40.50.1580:FF:000012">
    <property type="entry name" value="Probable 6-oxopurine nucleoside phosphorylase"/>
    <property type="match status" value="1"/>
</dbReference>
<feature type="binding site" evidence="4">
    <location>
        <begin position="56"/>
        <end position="57"/>
    </location>
    <ligand>
        <name>phosphate</name>
        <dbReference type="ChEBI" id="CHEBI:43474"/>
    </ligand>
</feature>
<proteinExistence type="inferred from homology"/>
<dbReference type="PANTHER" id="PTHR42679">
    <property type="entry name" value="S-METHYL-5'-THIOADENOSINE PHOSPHORYLASE"/>
    <property type="match status" value="1"/>
</dbReference>
<evidence type="ECO:0000313" key="6">
    <source>
        <dbReference type="EMBL" id="RCK80917.1"/>
    </source>
</evidence>
<organism evidence="6 7">
    <name type="scientific">Candidatus Ozemobacter sibiricus</name>
    <dbReference type="NCBI Taxonomy" id="2268124"/>
    <lineage>
        <taxon>Bacteria</taxon>
        <taxon>Candidatus Ozemobacteria</taxon>
        <taxon>Candidatus Ozemobacterales</taxon>
        <taxon>Candidatus Ozemobacteraceae</taxon>
        <taxon>Candidatus Ozemobacter</taxon>
    </lineage>
</organism>
<dbReference type="Proteomes" id="UP000252355">
    <property type="component" value="Unassembled WGS sequence"/>
</dbReference>
<dbReference type="InterPro" id="IPR035994">
    <property type="entry name" value="Nucleoside_phosphorylase_sf"/>
</dbReference>